<reference evidence="1" key="1">
    <citation type="submission" date="2023-07" db="EMBL/GenBank/DDBJ databases">
        <title>draft genome sequence of fig (Ficus carica).</title>
        <authorList>
            <person name="Takahashi T."/>
            <person name="Nishimura K."/>
        </authorList>
    </citation>
    <scope>NUCLEOTIDE SEQUENCE</scope>
</reference>
<accession>A0AA88EFJ6</accession>
<dbReference type="EMBL" id="BTGU01017137">
    <property type="protein sequence ID" value="GMN73643.1"/>
    <property type="molecule type" value="Genomic_DNA"/>
</dbReference>
<evidence type="ECO:0000313" key="1">
    <source>
        <dbReference type="EMBL" id="GMN73643.1"/>
    </source>
</evidence>
<sequence>MEETRIIVAEFGHSSLLSPQISGCIHASPPPFNAYITQPFSHLVIAGGAPKNSDNNFLILIPSYEAQCPVNRVKHPVSPFGSSG</sequence>
<evidence type="ECO:0000313" key="2">
    <source>
        <dbReference type="Proteomes" id="UP001187192"/>
    </source>
</evidence>
<gene>
    <name evidence="1" type="ORF">TIFTF001_055367</name>
</gene>
<organism evidence="1 2">
    <name type="scientific">Ficus carica</name>
    <name type="common">Common fig</name>
    <dbReference type="NCBI Taxonomy" id="3494"/>
    <lineage>
        <taxon>Eukaryota</taxon>
        <taxon>Viridiplantae</taxon>
        <taxon>Streptophyta</taxon>
        <taxon>Embryophyta</taxon>
        <taxon>Tracheophyta</taxon>
        <taxon>Spermatophyta</taxon>
        <taxon>Magnoliopsida</taxon>
        <taxon>eudicotyledons</taxon>
        <taxon>Gunneridae</taxon>
        <taxon>Pentapetalae</taxon>
        <taxon>rosids</taxon>
        <taxon>fabids</taxon>
        <taxon>Rosales</taxon>
        <taxon>Moraceae</taxon>
        <taxon>Ficeae</taxon>
        <taxon>Ficus</taxon>
    </lineage>
</organism>
<comment type="caution">
    <text evidence="1">The sequence shown here is derived from an EMBL/GenBank/DDBJ whole genome shotgun (WGS) entry which is preliminary data.</text>
</comment>
<name>A0AA88EFJ6_FICCA</name>
<dbReference type="Proteomes" id="UP001187192">
    <property type="component" value="Unassembled WGS sequence"/>
</dbReference>
<protein>
    <submittedName>
        <fullName evidence="1">Uncharacterized protein</fullName>
    </submittedName>
</protein>
<proteinExistence type="predicted"/>
<dbReference type="AlphaFoldDB" id="A0AA88EFJ6"/>
<keyword evidence="2" id="KW-1185">Reference proteome</keyword>